<dbReference type="PANTHER" id="PTHR19229">
    <property type="entry name" value="ATP-BINDING CASSETTE TRANSPORTER SUBFAMILY A ABCA"/>
    <property type="match status" value="1"/>
</dbReference>
<dbReference type="FunFam" id="3.40.50.300:FF:000298">
    <property type="entry name" value="ATP-binding cassette sub-family A member 12"/>
    <property type="match status" value="1"/>
</dbReference>
<evidence type="ECO:0000256" key="1">
    <source>
        <dbReference type="ARBA" id="ARBA00004141"/>
    </source>
</evidence>
<dbReference type="PROSITE" id="PS00211">
    <property type="entry name" value="ABC_TRANSPORTER_1"/>
    <property type="match status" value="1"/>
</dbReference>
<dbReference type="GeneTree" id="ENSGT00940000157295"/>
<dbReference type="GO" id="GO:0005524">
    <property type="term" value="F:ATP binding"/>
    <property type="evidence" value="ECO:0007669"/>
    <property type="project" value="UniProtKB-KW"/>
</dbReference>
<evidence type="ECO:0000256" key="2">
    <source>
        <dbReference type="ARBA" id="ARBA00022448"/>
    </source>
</evidence>
<dbReference type="GO" id="GO:0016020">
    <property type="term" value="C:membrane"/>
    <property type="evidence" value="ECO:0007669"/>
    <property type="project" value="UniProtKB-SubCell"/>
</dbReference>
<evidence type="ECO:0000313" key="11">
    <source>
        <dbReference type="Proteomes" id="UP000694414"/>
    </source>
</evidence>
<dbReference type="AlphaFoldDB" id="A0A8C8YJD9"/>
<keyword evidence="3" id="KW-0812">Transmembrane</keyword>
<name>A0A8C8YJD9_PROSS</name>
<dbReference type="SUPFAM" id="SSF52540">
    <property type="entry name" value="P-loop containing nucleoside triphosphate hydrolases"/>
    <property type="match status" value="1"/>
</dbReference>
<dbReference type="SMART" id="SM00382">
    <property type="entry name" value="AAA"/>
    <property type="match status" value="1"/>
</dbReference>
<dbReference type="GO" id="GO:0140359">
    <property type="term" value="F:ABC-type transporter activity"/>
    <property type="evidence" value="ECO:0007669"/>
    <property type="project" value="InterPro"/>
</dbReference>
<evidence type="ECO:0000256" key="8">
    <source>
        <dbReference type="ARBA" id="ARBA00023136"/>
    </source>
</evidence>
<keyword evidence="6" id="KW-0067">ATP-binding</keyword>
<reference evidence="10" key="1">
    <citation type="submission" date="2025-08" db="UniProtKB">
        <authorList>
            <consortium name="Ensembl"/>
        </authorList>
    </citation>
    <scope>IDENTIFICATION</scope>
</reference>
<evidence type="ECO:0000313" key="10">
    <source>
        <dbReference type="Ensembl" id="ENSPSMP00000001716.1"/>
    </source>
</evidence>
<evidence type="ECO:0000259" key="9">
    <source>
        <dbReference type="PROSITE" id="PS50893"/>
    </source>
</evidence>
<keyword evidence="7" id="KW-1133">Transmembrane helix</keyword>
<evidence type="ECO:0000256" key="5">
    <source>
        <dbReference type="ARBA" id="ARBA00022741"/>
    </source>
</evidence>
<dbReference type="InterPro" id="IPR003439">
    <property type="entry name" value="ABC_transporter-like_ATP-bd"/>
</dbReference>
<keyword evidence="4" id="KW-0677">Repeat</keyword>
<proteinExistence type="predicted"/>
<feature type="domain" description="ABC transporter" evidence="9">
    <location>
        <begin position="27"/>
        <end position="258"/>
    </location>
</feature>
<reference evidence="10" key="2">
    <citation type="submission" date="2025-09" db="UniProtKB">
        <authorList>
            <consortium name="Ensembl"/>
        </authorList>
    </citation>
    <scope>IDENTIFICATION</scope>
</reference>
<dbReference type="CDD" id="cd03263">
    <property type="entry name" value="ABC_subfamily_A"/>
    <property type="match status" value="1"/>
</dbReference>
<keyword evidence="8" id="KW-0472">Membrane</keyword>
<comment type="subcellular location">
    <subcellularLocation>
        <location evidence="1">Membrane</location>
        <topology evidence="1">Multi-pass membrane protein</topology>
    </subcellularLocation>
</comment>
<dbReference type="GO" id="GO:0005319">
    <property type="term" value="F:lipid transporter activity"/>
    <property type="evidence" value="ECO:0007669"/>
    <property type="project" value="TreeGrafter"/>
</dbReference>
<dbReference type="InterPro" id="IPR027417">
    <property type="entry name" value="P-loop_NTPase"/>
</dbReference>
<keyword evidence="2" id="KW-0813">Transport</keyword>
<dbReference type="Gene3D" id="3.40.50.300">
    <property type="entry name" value="P-loop containing nucleotide triphosphate hydrolases"/>
    <property type="match status" value="1"/>
</dbReference>
<dbReference type="InterPro" id="IPR003593">
    <property type="entry name" value="AAA+_ATPase"/>
</dbReference>
<dbReference type="Proteomes" id="UP000694414">
    <property type="component" value="Unplaced"/>
</dbReference>
<evidence type="ECO:0000256" key="7">
    <source>
        <dbReference type="ARBA" id="ARBA00022989"/>
    </source>
</evidence>
<sequence length="275" mass="30678">HRDPHHYTQYMFPSNIEPEPKDLTVGVALHGVTKFYGSKVAVDNLNLNFYEGHITSLLGPNGAGKTTTISMLTGLFGASAGTIFVYGKDIKTDLNTVRKNMGVCMQHDVLFSYLTTKEHLLLYGSIKVPHWTKKQLHEEVKRTLKDTGLYSHRHKRVGTLSGGMKRKLSISIALIGGSRVVILDEPSTGVDPCSRRSIWDVICKNKTARTIILSTHHLDEAEVLSDRIAFLEQGGLRCCGSPFYLKETFGDGYHLTLTKKKVGRGENIHPYRVIN</sequence>
<dbReference type="PANTHER" id="PTHR19229:SF36">
    <property type="entry name" value="ATP-BINDING CASSETTE SUB-FAMILY A MEMBER 2"/>
    <property type="match status" value="1"/>
</dbReference>
<evidence type="ECO:0000256" key="3">
    <source>
        <dbReference type="ARBA" id="ARBA00022692"/>
    </source>
</evidence>
<keyword evidence="11" id="KW-1185">Reference proteome</keyword>
<dbReference type="InterPro" id="IPR017871">
    <property type="entry name" value="ABC_transporter-like_CS"/>
</dbReference>
<accession>A0A8C8YJD9</accession>
<organism evidence="10 11">
    <name type="scientific">Prolemur simus</name>
    <name type="common">Greater bamboo lemur</name>
    <name type="synonym">Hapalemur simus</name>
    <dbReference type="NCBI Taxonomy" id="1328070"/>
    <lineage>
        <taxon>Eukaryota</taxon>
        <taxon>Metazoa</taxon>
        <taxon>Chordata</taxon>
        <taxon>Craniata</taxon>
        <taxon>Vertebrata</taxon>
        <taxon>Euteleostomi</taxon>
        <taxon>Mammalia</taxon>
        <taxon>Eutheria</taxon>
        <taxon>Euarchontoglires</taxon>
        <taxon>Primates</taxon>
        <taxon>Strepsirrhini</taxon>
        <taxon>Lemuriformes</taxon>
        <taxon>Lemuridae</taxon>
        <taxon>Prolemur</taxon>
    </lineage>
</organism>
<dbReference type="GO" id="GO:0016887">
    <property type="term" value="F:ATP hydrolysis activity"/>
    <property type="evidence" value="ECO:0007669"/>
    <property type="project" value="InterPro"/>
</dbReference>
<evidence type="ECO:0000256" key="4">
    <source>
        <dbReference type="ARBA" id="ARBA00022737"/>
    </source>
</evidence>
<evidence type="ECO:0000256" key="6">
    <source>
        <dbReference type="ARBA" id="ARBA00022840"/>
    </source>
</evidence>
<keyword evidence="5" id="KW-0547">Nucleotide-binding</keyword>
<dbReference type="InterPro" id="IPR026082">
    <property type="entry name" value="ABCA"/>
</dbReference>
<dbReference type="Ensembl" id="ENSPSMT00000002006.1">
    <property type="protein sequence ID" value="ENSPSMP00000001716.1"/>
    <property type="gene ID" value="ENSPSMG00000001301.1"/>
</dbReference>
<dbReference type="PROSITE" id="PS50893">
    <property type="entry name" value="ABC_TRANSPORTER_2"/>
    <property type="match status" value="1"/>
</dbReference>
<dbReference type="Pfam" id="PF00005">
    <property type="entry name" value="ABC_tran"/>
    <property type="match status" value="1"/>
</dbReference>
<protein>
    <recommendedName>
        <fullName evidence="9">ABC transporter domain-containing protein</fullName>
    </recommendedName>
</protein>